<dbReference type="Proteomes" id="UP001596274">
    <property type="component" value="Unassembled WGS sequence"/>
</dbReference>
<evidence type="ECO:0000313" key="3">
    <source>
        <dbReference type="Proteomes" id="UP001596274"/>
    </source>
</evidence>
<gene>
    <name evidence="2" type="ORF">ACFQDD_09780</name>
</gene>
<reference evidence="2 3" key="1">
    <citation type="journal article" date="2019" name="Int. J. Syst. Evol. Microbiol.">
        <title>The Global Catalogue of Microorganisms (GCM) 10K type strain sequencing project: providing services to taxonomists for standard genome sequencing and annotation.</title>
        <authorList>
            <consortium name="The Broad Institute Genomics Platform"/>
            <consortium name="The Broad Institute Genome Sequencing Center for Infectious Disease"/>
            <person name="Wu L."/>
            <person name="Ma J."/>
        </authorList>
    </citation>
    <scope>NUCLEOTIDE SEQUENCE [LARGE SCALE GENOMIC DNA]</scope>
    <source>
        <strain evidence="2 3">PJ61</strain>
    </source>
</reference>
<dbReference type="Pfam" id="PF18545">
    <property type="entry name" value="HalOD1"/>
    <property type="match status" value="1"/>
</dbReference>
<keyword evidence="3" id="KW-1185">Reference proteome</keyword>
<sequence length="83" mass="9093">MVQSKAATAHADNVTYEVVKRVSEVEDVDPLEVTPPLNEVIDPDALESLFAKDRGLGKVIFNYAGYEVSVFSDGYVSVKSRDT</sequence>
<dbReference type="InterPro" id="IPR040624">
    <property type="entry name" value="HalOD1"/>
</dbReference>
<organism evidence="2 3">
    <name type="scientific">Halorubrum pallidum</name>
    <dbReference type="NCBI Taxonomy" id="1526114"/>
    <lineage>
        <taxon>Archaea</taxon>
        <taxon>Methanobacteriati</taxon>
        <taxon>Methanobacteriota</taxon>
        <taxon>Stenosarchaea group</taxon>
        <taxon>Halobacteria</taxon>
        <taxon>Halobacteriales</taxon>
        <taxon>Haloferacaceae</taxon>
        <taxon>Halorubrum</taxon>
    </lineage>
</organism>
<protein>
    <submittedName>
        <fullName evidence="2">HalOD1 output domain-containing protein</fullName>
    </submittedName>
</protein>
<dbReference type="EMBL" id="JBHSWT010000517">
    <property type="protein sequence ID" value="MFC6771801.1"/>
    <property type="molecule type" value="Genomic_DNA"/>
</dbReference>
<dbReference type="AlphaFoldDB" id="A0ABD5T6I0"/>
<accession>A0ABD5T6I0</accession>
<name>A0ABD5T6I0_9EURY</name>
<evidence type="ECO:0000259" key="1">
    <source>
        <dbReference type="Pfam" id="PF18545"/>
    </source>
</evidence>
<evidence type="ECO:0000313" key="2">
    <source>
        <dbReference type="EMBL" id="MFC6771801.1"/>
    </source>
</evidence>
<feature type="domain" description="Halobacterial output" evidence="1">
    <location>
        <begin position="12"/>
        <end position="79"/>
    </location>
</feature>
<comment type="caution">
    <text evidence="2">The sequence shown here is derived from an EMBL/GenBank/DDBJ whole genome shotgun (WGS) entry which is preliminary data.</text>
</comment>
<proteinExistence type="predicted"/>